<gene>
    <name evidence="1" type="ORF">HTZ77_32140</name>
</gene>
<proteinExistence type="predicted"/>
<dbReference type="RefSeq" id="WP_175593480.1">
    <property type="nucleotide sequence ID" value="NZ_JABWGN010000013.1"/>
</dbReference>
<dbReference type="Proteomes" id="UP000586042">
    <property type="component" value="Unassembled WGS sequence"/>
</dbReference>
<reference evidence="1 2" key="1">
    <citation type="submission" date="2020-06" db="EMBL/GenBank/DDBJ databases">
        <title>Nonomuraea sp. SMC257, a novel actinomycete isolated from soil.</title>
        <authorList>
            <person name="Chanama M."/>
        </authorList>
    </citation>
    <scope>NUCLEOTIDE SEQUENCE [LARGE SCALE GENOMIC DNA]</scope>
    <source>
        <strain evidence="1 2">SMC257</strain>
    </source>
</reference>
<protein>
    <submittedName>
        <fullName evidence="1">Uncharacterized protein</fullName>
    </submittedName>
</protein>
<evidence type="ECO:0000313" key="2">
    <source>
        <dbReference type="Proteomes" id="UP000586042"/>
    </source>
</evidence>
<keyword evidence="2" id="KW-1185">Reference proteome</keyword>
<organism evidence="1 2">
    <name type="scientific">Nonomuraea montanisoli</name>
    <dbReference type="NCBI Taxonomy" id="2741721"/>
    <lineage>
        <taxon>Bacteria</taxon>
        <taxon>Bacillati</taxon>
        <taxon>Actinomycetota</taxon>
        <taxon>Actinomycetes</taxon>
        <taxon>Streptosporangiales</taxon>
        <taxon>Streptosporangiaceae</taxon>
        <taxon>Nonomuraea</taxon>
    </lineage>
</organism>
<evidence type="ECO:0000313" key="1">
    <source>
        <dbReference type="EMBL" id="NUW36035.1"/>
    </source>
</evidence>
<name>A0A7Y6M6V0_9ACTN</name>
<dbReference type="AlphaFoldDB" id="A0A7Y6M6V0"/>
<accession>A0A7Y6M6V0</accession>
<sequence>MAVALAVTVVFWVSLEIVRARRESGTAAVSVAQRVRRVAGRVIGMRGDGGGDIRQRIGTVADGGEVIGYDGTGEVEGTEAR</sequence>
<dbReference type="EMBL" id="JABWGN010000013">
    <property type="protein sequence ID" value="NUW36035.1"/>
    <property type="molecule type" value="Genomic_DNA"/>
</dbReference>
<comment type="caution">
    <text evidence="1">The sequence shown here is derived from an EMBL/GenBank/DDBJ whole genome shotgun (WGS) entry which is preliminary data.</text>
</comment>